<sequence>MSDLKRLILLIVSSSLISAQSIKDASFIRFCDTQDGTYMPIGRGPKIASGNACEVPFIHWAKTEKLRWEFCTEYIPHTVLATKVVDRNTYTCLVESRVACDDGWVQLHGICHKLIYEAMTKPEARARCQKERSNARIALYHRPWMTRHWQDFFRDAIKLWVDATETITERLIYKRGPELMFAHDTLEYGLHSGAFVSVKSHKKAWPLCAYTPPVTQAQSDYLMNRYSEIYYKTLLTPSGDRYIRSASSLQRDAANRDAERLYCENVMKPVLRSLNAQSALPTRELIDTINKNTPIKSTLIRFSAYSGDSSKKNRISGTCTESKASNYGMNLFAKKAKKTFFMRIPDENQNVWGKGEPRETCDGEVANRVSKRCLTLAMVPFIVNRCLQQSNIRNAQTVGEPMSAKLPASVGAVNSSRSWYNSQMPRSRDNPGLEAMSDARHGPIYCQSLFKTVKYIECPDGWKTYERKATGQRWCRKFFPNRITHQDAEKTCVENRAHLDGFEDETELRFMDSMLDEAKLDYYYSNGHTAWLGAKRREICMKEKGGFNRDPNHQCSRRRVFEWVHGVARNSPNFDSHWASPSEPNMKGNEPCLELLKGPSRAYAEDGQYTKDVTMKINDADCRGTRYFFCGKEAQIVFIPLVYS</sequence>
<dbReference type="EnsemblMetazoa" id="CJA12906.1">
    <property type="protein sequence ID" value="CJA12906.1"/>
    <property type="gene ID" value="WBGene00132110"/>
</dbReference>
<dbReference type="CDD" id="cd00037">
    <property type="entry name" value="CLECT"/>
    <property type="match status" value="1"/>
</dbReference>
<dbReference type="Gene3D" id="3.10.100.10">
    <property type="entry name" value="Mannose-Binding Protein A, subunit A"/>
    <property type="match status" value="1"/>
</dbReference>
<proteinExistence type="predicted"/>
<feature type="domain" description="C-type lectin" evidence="2">
    <location>
        <begin position="471"/>
        <end position="631"/>
    </location>
</feature>
<dbReference type="InterPro" id="IPR001304">
    <property type="entry name" value="C-type_lectin-like"/>
</dbReference>
<dbReference type="AlphaFoldDB" id="A0A8R1DVE3"/>
<protein>
    <submittedName>
        <fullName evidence="3">C-type lectin domain-containing protein</fullName>
    </submittedName>
</protein>
<keyword evidence="4" id="KW-1185">Reference proteome</keyword>
<dbReference type="PANTHER" id="PTHR47753">
    <property type="entry name" value="C-TYPE LECTIN-RELATED"/>
    <property type="match status" value="1"/>
</dbReference>
<dbReference type="SMART" id="SM00034">
    <property type="entry name" value="CLECT"/>
    <property type="match status" value="1"/>
</dbReference>
<reference evidence="3" key="2">
    <citation type="submission" date="2022-06" db="UniProtKB">
        <authorList>
            <consortium name="EnsemblMetazoa"/>
        </authorList>
    </citation>
    <scope>IDENTIFICATION</scope>
    <source>
        <strain evidence="3">DF5081</strain>
    </source>
</reference>
<organism evidence="3 4">
    <name type="scientific">Caenorhabditis japonica</name>
    <dbReference type="NCBI Taxonomy" id="281687"/>
    <lineage>
        <taxon>Eukaryota</taxon>
        <taxon>Metazoa</taxon>
        <taxon>Ecdysozoa</taxon>
        <taxon>Nematoda</taxon>
        <taxon>Chromadorea</taxon>
        <taxon>Rhabditida</taxon>
        <taxon>Rhabditina</taxon>
        <taxon>Rhabditomorpha</taxon>
        <taxon>Rhabditoidea</taxon>
        <taxon>Rhabditidae</taxon>
        <taxon>Peloderinae</taxon>
        <taxon>Caenorhabditis</taxon>
    </lineage>
</organism>
<dbReference type="InterPro" id="IPR016186">
    <property type="entry name" value="C-type_lectin-like/link_sf"/>
</dbReference>
<feature type="chain" id="PRO_5035808774" evidence="1">
    <location>
        <begin position="20"/>
        <end position="644"/>
    </location>
</feature>
<feature type="signal peptide" evidence="1">
    <location>
        <begin position="1"/>
        <end position="19"/>
    </location>
</feature>
<evidence type="ECO:0000313" key="4">
    <source>
        <dbReference type="Proteomes" id="UP000005237"/>
    </source>
</evidence>
<dbReference type="PROSITE" id="PS50041">
    <property type="entry name" value="C_TYPE_LECTIN_2"/>
    <property type="match status" value="1"/>
</dbReference>
<dbReference type="SUPFAM" id="SSF56436">
    <property type="entry name" value="C-type lectin-like"/>
    <property type="match status" value="2"/>
</dbReference>
<reference evidence="4" key="1">
    <citation type="submission" date="2010-08" db="EMBL/GenBank/DDBJ databases">
        <authorList>
            <consortium name="Caenorhabditis japonica Sequencing Consortium"/>
            <person name="Wilson R.K."/>
        </authorList>
    </citation>
    <scope>NUCLEOTIDE SEQUENCE [LARGE SCALE GENOMIC DNA]</scope>
    <source>
        <strain evidence="4">DF5081</strain>
    </source>
</reference>
<evidence type="ECO:0000256" key="1">
    <source>
        <dbReference type="SAM" id="SignalP"/>
    </source>
</evidence>
<dbReference type="PANTHER" id="PTHR47753:SF4">
    <property type="entry name" value="C-TYPE LECTIN DOMAIN-CONTAINING PROTEIN"/>
    <property type="match status" value="1"/>
</dbReference>
<evidence type="ECO:0000313" key="3">
    <source>
        <dbReference type="EnsemblMetazoa" id="CJA12906.1"/>
    </source>
</evidence>
<dbReference type="Proteomes" id="UP000005237">
    <property type="component" value="Unassembled WGS sequence"/>
</dbReference>
<accession>A0A8R1DVE3</accession>
<name>A0A8R1DVE3_CAEJA</name>
<dbReference type="InterPro" id="IPR016187">
    <property type="entry name" value="CTDL_fold"/>
</dbReference>
<evidence type="ECO:0000259" key="2">
    <source>
        <dbReference type="PROSITE" id="PS50041"/>
    </source>
</evidence>
<keyword evidence="1" id="KW-0732">Signal</keyword>